<gene>
    <name evidence="1" type="ORF">JZ786_18625</name>
</gene>
<sequence>MRNGSTITNVVVLAPMPYEVVFQVQQSANSERISDPSLWWGLSTVIELIDNGTLDLARNPDLADDGYLLYRPAFRGPDTLIPEQLYKTALGDGHLTWSVETKVK</sequence>
<evidence type="ECO:0000313" key="1">
    <source>
        <dbReference type="EMBL" id="QSO46464.1"/>
    </source>
</evidence>
<proteinExistence type="predicted"/>
<keyword evidence="2" id="KW-1185">Reference proteome</keyword>
<dbReference type="RefSeq" id="WP_206655833.1">
    <property type="nucleotide sequence ID" value="NZ_CP071182.1"/>
</dbReference>
<dbReference type="Proteomes" id="UP000663505">
    <property type="component" value="Chromosome"/>
</dbReference>
<protein>
    <submittedName>
        <fullName evidence="1">Uncharacterized protein</fullName>
    </submittedName>
</protein>
<evidence type="ECO:0000313" key="2">
    <source>
        <dbReference type="Proteomes" id="UP000663505"/>
    </source>
</evidence>
<name>A0A9X7VWR9_9BACL</name>
<reference evidence="1 2" key="1">
    <citation type="submission" date="2021-02" db="EMBL/GenBank/DDBJ databases">
        <title>Alicyclobacillus curvatus sp. nov. and Alicyclobacillus mengziensis sp. nov., two acidophilic bacteria isolated from acid mine drainage.</title>
        <authorList>
            <person name="Huang Y."/>
        </authorList>
    </citation>
    <scope>NUCLEOTIDE SEQUENCE [LARGE SCALE GENOMIC DNA]</scope>
    <source>
        <strain evidence="1 2">S30H14</strain>
    </source>
</reference>
<dbReference type="EMBL" id="CP071182">
    <property type="protein sequence ID" value="QSO46464.1"/>
    <property type="molecule type" value="Genomic_DNA"/>
</dbReference>
<dbReference type="AlphaFoldDB" id="A0A9X7VWR9"/>
<dbReference type="KEGG" id="afx:JZ786_18625"/>
<organism evidence="1 2">
    <name type="scientific">Alicyclobacillus mengziensis</name>
    <dbReference type="NCBI Taxonomy" id="2931921"/>
    <lineage>
        <taxon>Bacteria</taxon>
        <taxon>Bacillati</taxon>
        <taxon>Bacillota</taxon>
        <taxon>Bacilli</taxon>
        <taxon>Bacillales</taxon>
        <taxon>Alicyclobacillaceae</taxon>
        <taxon>Alicyclobacillus</taxon>
    </lineage>
</organism>
<accession>A0A9X7VWR9</accession>